<feature type="binding site" evidence="9">
    <location>
        <position position="216"/>
    </location>
    <ligand>
        <name>cob(II)alamin</name>
        <dbReference type="ChEBI" id="CHEBI:16304"/>
    </ligand>
</feature>
<feature type="domain" description="4Fe-4S ferredoxin-type" evidence="10">
    <location>
        <begin position="178"/>
        <end position="208"/>
    </location>
</feature>
<dbReference type="EMBL" id="QGGV01000010">
    <property type="protein sequence ID" value="PWK54867.1"/>
    <property type="molecule type" value="Genomic_DNA"/>
</dbReference>
<feature type="binding site" evidence="9">
    <location>
        <position position="241"/>
    </location>
    <ligand>
        <name>[4Fe-4S] cluster</name>
        <dbReference type="ChEBI" id="CHEBI:49883"/>
        <label>2</label>
    </ligand>
</feature>
<dbReference type="InterPro" id="IPR017896">
    <property type="entry name" value="4Fe4S_Fe-S-bd"/>
</dbReference>
<keyword evidence="12" id="KW-1185">Reference proteome</keyword>
<keyword evidence="4 9" id="KW-0479">Metal-binding</keyword>
<evidence type="ECO:0000313" key="11">
    <source>
        <dbReference type="EMBL" id="PWK54867.1"/>
    </source>
</evidence>
<comment type="function">
    <text evidence="9">Catalyzes the conversion of epoxyqueuosine (oQ) to queuosine (Q), which is a hypermodified base found in the wobble positions of tRNA(Asp), tRNA(Asn), tRNA(His) and tRNA(Tyr).</text>
</comment>
<comment type="subunit">
    <text evidence="9">Monomer.</text>
</comment>
<feature type="binding site" evidence="9">
    <location>
        <begin position="241"/>
        <end position="242"/>
    </location>
    <ligand>
        <name>cob(II)alamin</name>
        <dbReference type="ChEBI" id="CHEBI:16304"/>
    </ligand>
</feature>
<keyword evidence="5 9" id="KW-0671">Queuosine biosynthesis</keyword>
<comment type="cofactor">
    <cofactor evidence="9">
        <name>[4Fe-4S] cluster</name>
        <dbReference type="ChEBI" id="CHEBI:49883"/>
    </cofactor>
    <text evidence="9">Binds 2 [4Fe-4S] clusters per monomer.</text>
</comment>
<proteinExistence type="inferred from homology"/>
<feature type="binding site" evidence="9">
    <location>
        <position position="214"/>
    </location>
    <ligand>
        <name>[4Fe-4S] cluster</name>
        <dbReference type="ChEBI" id="CHEBI:49883"/>
        <label>2</label>
    </ligand>
</feature>
<keyword evidence="9" id="KW-0846">Cobalamin</keyword>
<feature type="binding site" evidence="9">
    <location>
        <position position="134"/>
    </location>
    <ligand>
        <name>cob(II)alamin</name>
        <dbReference type="ChEBI" id="CHEBI:16304"/>
    </ligand>
</feature>
<gene>
    <name evidence="9" type="primary">queG</name>
    <name evidence="11" type="ORF">C8D95_110161</name>
</gene>
<evidence type="ECO:0000256" key="4">
    <source>
        <dbReference type="ARBA" id="ARBA00022723"/>
    </source>
</evidence>
<accession>A0A316GJ65</accession>
<evidence type="ECO:0000256" key="8">
    <source>
        <dbReference type="ARBA" id="ARBA00023014"/>
    </source>
</evidence>
<keyword evidence="6 9" id="KW-0560">Oxidoreductase</keyword>
<dbReference type="GO" id="GO:0051539">
    <property type="term" value="F:4 iron, 4 sulfur cluster binding"/>
    <property type="evidence" value="ECO:0007669"/>
    <property type="project" value="UniProtKB-KW"/>
</dbReference>
<feature type="binding site" evidence="9">
    <location>
        <position position="59"/>
    </location>
    <ligand>
        <name>cob(II)alamin</name>
        <dbReference type="ChEBI" id="CHEBI:16304"/>
    </ligand>
</feature>
<comment type="caution">
    <text evidence="11">The sequence shown here is derived from an EMBL/GenBank/DDBJ whole genome shotgun (WGS) entry which is preliminary data.</text>
</comment>
<evidence type="ECO:0000256" key="9">
    <source>
        <dbReference type="HAMAP-Rule" id="MF_00916"/>
    </source>
</evidence>
<reference evidence="11 12" key="1">
    <citation type="submission" date="2018-05" db="EMBL/GenBank/DDBJ databases">
        <title>Genomic Encyclopedia of Type Strains, Phase IV (KMG-IV): sequencing the most valuable type-strain genomes for metagenomic binning, comparative biology and taxonomic classification.</title>
        <authorList>
            <person name="Goeker M."/>
        </authorList>
    </citation>
    <scope>NUCLEOTIDE SEQUENCE [LARGE SCALE GENOMIC DNA]</scope>
    <source>
        <strain evidence="11 12">DSM 103371</strain>
    </source>
</reference>
<comment type="catalytic activity">
    <reaction evidence="9">
        <text>epoxyqueuosine(34) in tRNA + AH2 = queuosine(34) in tRNA + A + H2O</text>
        <dbReference type="Rhea" id="RHEA:32159"/>
        <dbReference type="Rhea" id="RHEA-COMP:18571"/>
        <dbReference type="Rhea" id="RHEA-COMP:18582"/>
        <dbReference type="ChEBI" id="CHEBI:13193"/>
        <dbReference type="ChEBI" id="CHEBI:15377"/>
        <dbReference type="ChEBI" id="CHEBI:17499"/>
        <dbReference type="ChEBI" id="CHEBI:194431"/>
        <dbReference type="ChEBI" id="CHEBI:194443"/>
        <dbReference type="EC" id="1.17.99.6"/>
    </reaction>
</comment>
<evidence type="ECO:0000256" key="7">
    <source>
        <dbReference type="ARBA" id="ARBA00023004"/>
    </source>
</evidence>
<keyword evidence="2 9" id="KW-0963">Cytoplasm</keyword>
<comment type="cofactor">
    <cofactor evidence="9">
        <name>cob(II)alamin</name>
        <dbReference type="ChEBI" id="CHEBI:16304"/>
    </cofactor>
</comment>
<dbReference type="PROSITE" id="PS00198">
    <property type="entry name" value="4FE4S_FER_1"/>
    <property type="match status" value="1"/>
</dbReference>
<keyword evidence="8 9" id="KW-0411">Iron-sulfur</keyword>
<dbReference type="Proteomes" id="UP000245390">
    <property type="component" value="Unassembled WGS sequence"/>
</dbReference>
<comment type="subcellular location">
    <subcellularLocation>
        <location evidence="9">Cytoplasm</location>
    </subcellularLocation>
</comment>
<dbReference type="NCBIfam" id="TIGR00276">
    <property type="entry name" value="tRNA epoxyqueuosine(34) reductase QueG"/>
    <property type="match status" value="1"/>
</dbReference>
<evidence type="ECO:0000256" key="2">
    <source>
        <dbReference type="ARBA" id="ARBA00022490"/>
    </source>
</evidence>
<keyword evidence="1 9" id="KW-0004">4Fe-4S</keyword>
<sequence length="350" mass="38186">MDADALKARLVAEAVDAGFAEARICRPDAVPEVAKRLAAFLAEGRHGQMGWLAERAHWRGDPSALWPEARSVVMLAEPYTPDHDPLEDLAATDRGVISVYAQGRDYHDVVKKRLKRVARWLVAEAGCEVKVFVDTAPVPEKALGQAAGLGWQGKHTNLLSRRLGNWFFLGAIFTTADLPPDPPEDEHCGTCRKCLDICPTDAFPAPFQLDARRCISYLTIEHEGPVDPALRPGLGNRIYGCDDCLAVCPWNKFAVAGRDARYAARAETDLPPLAELARLDDAAFRARFSGSPIKRSGRNRFVRNVGYAIGNSGDPSLRPVAEALARDADPAVADAGQWALSRLAAFGPRW</sequence>
<dbReference type="SUPFAM" id="SSF46548">
    <property type="entry name" value="alpha-helical ferredoxin"/>
    <property type="match status" value="1"/>
</dbReference>
<dbReference type="Pfam" id="PF13484">
    <property type="entry name" value="Fer4_16"/>
    <property type="match status" value="1"/>
</dbReference>
<feature type="binding site" evidence="9">
    <location>
        <position position="198"/>
    </location>
    <ligand>
        <name>[4Fe-4S] cluster</name>
        <dbReference type="ChEBI" id="CHEBI:49883"/>
        <label>2</label>
    </ligand>
</feature>
<dbReference type="GO" id="GO:0005737">
    <property type="term" value="C:cytoplasm"/>
    <property type="evidence" value="ECO:0007669"/>
    <property type="project" value="UniProtKB-SubCell"/>
</dbReference>
<evidence type="ECO:0000256" key="1">
    <source>
        <dbReference type="ARBA" id="ARBA00022485"/>
    </source>
</evidence>
<evidence type="ECO:0000256" key="3">
    <source>
        <dbReference type="ARBA" id="ARBA00022694"/>
    </source>
</evidence>
<dbReference type="Gene3D" id="3.30.70.20">
    <property type="match status" value="1"/>
</dbReference>
<dbReference type="GO" id="GO:0031419">
    <property type="term" value="F:cobalamin binding"/>
    <property type="evidence" value="ECO:0007669"/>
    <property type="project" value="UniProtKB-KW"/>
</dbReference>
<dbReference type="InterPro" id="IPR017900">
    <property type="entry name" value="4Fe4S_Fe_S_CS"/>
</dbReference>
<protein>
    <recommendedName>
        <fullName evidence="9">Epoxyqueuosine reductase</fullName>
        <ecNumber evidence="9">1.17.99.6</ecNumber>
    </recommendedName>
    <alternativeName>
        <fullName evidence="9">Queuosine biosynthesis protein QueG</fullName>
    </alternativeName>
</protein>
<evidence type="ECO:0000259" key="10">
    <source>
        <dbReference type="PROSITE" id="PS51379"/>
    </source>
</evidence>
<comment type="caution">
    <text evidence="9">Lacks conserved residue(s) required for the propagation of feature annotation.</text>
</comment>
<evidence type="ECO:0000256" key="5">
    <source>
        <dbReference type="ARBA" id="ARBA00022785"/>
    </source>
</evidence>
<dbReference type="OrthoDB" id="9784571at2"/>
<evidence type="ECO:0000256" key="6">
    <source>
        <dbReference type="ARBA" id="ARBA00023002"/>
    </source>
</evidence>
<dbReference type="PROSITE" id="PS51379">
    <property type="entry name" value="4FE4S_FER_2"/>
    <property type="match status" value="1"/>
</dbReference>
<feature type="binding site" evidence="9">
    <location>
        <position position="244"/>
    </location>
    <ligand>
        <name>[4Fe-4S] cluster</name>
        <dbReference type="ChEBI" id="CHEBI:49883"/>
        <label>2</label>
    </ligand>
</feature>
<organism evidence="11 12">
    <name type="scientific">Silicimonas algicola</name>
    <dbReference type="NCBI Taxonomy" id="1826607"/>
    <lineage>
        <taxon>Bacteria</taxon>
        <taxon>Pseudomonadati</taxon>
        <taxon>Pseudomonadota</taxon>
        <taxon>Alphaproteobacteria</taxon>
        <taxon>Rhodobacterales</taxon>
        <taxon>Paracoccaceae</taxon>
    </lineage>
</organism>
<dbReference type="EC" id="1.17.99.6" evidence="9"/>
<dbReference type="GO" id="GO:0052693">
    <property type="term" value="F:epoxyqueuosine reductase activity"/>
    <property type="evidence" value="ECO:0007669"/>
    <property type="project" value="UniProtKB-UniRule"/>
</dbReference>
<feature type="binding site" evidence="9">
    <location>
        <position position="169"/>
    </location>
    <ligand>
        <name>cob(II)alamin</name>
        <dbReference type="ChEBI" id="CHEBI:16304"/>
    </ligand>
</feature>
<feature type="binding site" evidence="9">
    <location>
        <position position="188"/>
    </location>
    <ligand>
        <name>[4Fe-4S] cluster</name>
        <dbReference type="ChEBI" id="CHEBI:49883"/>
        <label>1</label>
    </ligand>
</feature>
<dbReference type="UniPathway" id="UPA00392"/>
<dbReference type="InterPro" id="IPR004453">
    <property type="entry name" value="QueG"/>
</dbReference>
<dbReference type="HAMAP" id="MF_00916">
    <property type="entry name" value="QueG"/>
    <property type="match status" value="1"/>
</dbReference>
<feature type="binding site" evidence="9">
    <location>
        <position position="248"/>
    </location>
    <ligand>
        <name>[4Fe-4S] cluster</name>
        <dbReference type="ChEBI" id="CHEBI:49883"/>
        <label>1</label>
    </ligand>
</feature>
<comment type="similarity">
    <text evidence="9">Belongs to the QueG family.</text>
</comment>
<keyword evidence="3 9" id="KW-0819">tRNA processing</keyword>
<feature type="binding site" evidence="9">
    <location>
        <position position="191"/>
    </location>
    <ligand>
        <name>[4Fe-4S] cluster</name>
        <dbReference type="ChEBI" id="CHEBI:49883"/>
        <label>1</label>
    </ligand>
</feature>
<comment type="pathway">
    <text evidence="9">tRNA modification; tRNA-queuosine biosynthesis.</text>
</comment>
<dbReference type="PANTHER" id="PTHR30002:SF4">
    <property type="entry name" value="EPOXYQUEUOSINE REDUCTASE"/>
    <property type="match status" value="1"/>
</dbReference>
<feature type="active site" description="Proton donor" evidence="9">
    <location>
        <position position="134"/>
    </location>
</feature>
<dbReference type="AlphaFoldDB" id="A0A316GJ65"/>
<dbReference type="GO" id="GO:0008616">
    <property type="term" value="P:tRNA queuosine(34) biosynthetic process"/>
    <property type="evidence" value="ECO:0007669"/>
    <property type="project" value="UniProtKB-UniRule"/>
</dbReference>
<dbReference type="RefSeq" id="WP_109760646.1">
    <property type="nucleotide sequence ID" value="NZ_CP034588.1"/>
</dbReference>
<feature type="binding site" evidence="9">
    <location>
        <position position="194"/>
    </location>
    <ligand>
        <name>[4Fe-4S] cluster</name>
        <dbReference type="ChEBI" id="CHEBI:49883"/>
        <label>1</label>
    </ligand>
</feature>
<keyword evidence="9" id="KW-0170">Cobalt</keyword>
<dbReference type="KEGG" id="salo:EF888_00595"/>
<keyword evidence="7 9" id="KW-0408">Iron</keyword>
<feature type="binding site" evidence="9">
    <location>
        <position position="158"/>
    </location>
    <ligand>
        <name>cob(II)alamin</name>
        <dbReference type="ChEBI" id="CHEBI:16304"/>
    </ligand>
</feature>
<dbReference type="InterPro" id="IPR013542">
    <property type="entry name" value="QueG_DUF1730"/>
</dbReference>
<evidence type="ECO:0000313" key="12">
    <source>
        <dbReference type="Proteomes" id="UP000245390"/>
    </source>
</evidence>
<dbReference type="PANTHER" id="PTHR30002">
    <property type="entry name" value="EPOXYQUEUOSINE REDUCTASE"/>
    <property type="match status" value="1"/>
</dbReference>
<name>A0A316GJ65_9RHOB</name>
<dbReference type="GO" id="GO:0046872">
    <property type="term" value="F:metal ion binding"/>
    <property type="evidence" value="ECO:0007669"/>
    <property type="project" value="UniProtKB-KW"/>
</dbReference>
<dbReference type="Pfam" id="PF08331">
    <property type="entry name" value="QueG_DUF1730"/>
    <property type="match status" value="1"/>
</dbReference>